<comment type="caution">
    <text evidence="1">The sequence shown here is derived from an EMBL/GenBank/DDBJ whole genome shotgun (WGS) entry which is preliminary data.</text>
</comment>
<proteinExistence type="predicted"/>
<sequence>MLQIPPCRPFPQIYPHQISIKLTSSNYLLWKSQLLPMLRSCGLEDNLSPTTVVPPKLLASGAINPAFQLILFLTGSSPPSQKTCCRRLTALGHSVDDVDLVDFVMAGIGPAYRPFVRAQEAH</sequence>
<name>A0A9Q0F225_9ROSI</name>
<keyword evidence="2" id="KW-1185">Reference proteome</keyword>
<gene>
    <name evidence="1" type="ORF">Tsubulata_016880</name>
</gene>
<evidence type="ECO:0000313" key="2">
    <source>
        <dbReference type="Proteomes" id="UP001141552"/>
    </source>
</evidence>
<dbReference type="EMBL" id="JAKUCV010007662">
    <property type="protein sequence ID" value="KAJ4822502.1"/>
    <property type="molecule type" value="Genomic_DNA"/>
</dbReference>
<evidence type="ECO:0008006" key="3">
    <source>
        <dbReference type="Google" id="ProtNLM"/>
    </source>
</evidence>
<dbReference type="PANTHER" id="PTHR47481">
    <property type="match status" value="1"/>
</dbReference>
<accession>A0A9Q0F225</accession>
<reference evidence="1" key="1">
    <citation type="submission" date="2022-02" db="EMBL/GenBank/DDBJ databases">
        <authorList>
            <person name="Henning P.M."/>
            <person name="McCubbin A.G."/>
            <person name="Shore J.S."/>
        </authorList>
    </citation>
    <scope>NUCLEOTIDE SEQUENCE</scope>
    <source>
        <strain evidence="1">F60SS</strain>
        <tissue evidence="1">Leaves</tissue>
    </source>
</reference>
<dbReference type="Proteomes" id="UP001141552">
    <property type="component" value="Unassembled WGS sequence"/>
</dbReference>
<reference evidence="1" key="2">
    <citation type="journal article" date="2023" name="Plants (Basel)">
        <title>Annotation of the Turnera subulata (Passifloraceae) Draft Genome Reveals the S-Locus Evolved after the Divergence of Turneroideae from Passifloroideae in a Stepwise Manner.</title>
        <authorList>
            <person name="Henning P.M."/>
            <person name="Roalson E.H."/>
            <person name="Mir W."/>
            <person name="McCubbin A.G."/>
            <person name="Shore J.S."/>
        </authorList>
    </citation>
    <scope>NUCLEOTIDE SEQUENCE</scope>
    <source>
        <strain evidence="1">F60SS</strain>
    </source>
</reference>
<dbReference type="OrthoDB" id="851583at2759"/>
<dbReference type="PANTHER" id="PTHR47481:SF5">
    <property type="entry name" value="RIBONUCLEASE H-LIKE DOMAIN, GAG-PRE-INTEGRASE DOMAIN, GAG-POLYPEPTIDE OF LTR COPIA-TYPE-RELATED"/>
    <property type="match status" value="1"/>
</dbReference>
<dbReference type="AlphaFoldDB" id="A0A9Q0F225"/>
<evidence type="ECO:0000313" key="1">
    <source>
        <dbReference type="EMBL" id="KAJ4822502.1"/>
    </source>
</evidence>
<organism evidence="1 2">
    <name type="scientific">Turnera subulata</name>
    <dbReference type="NCBI Taxonomy" id="218843"/>
    <lineage>
        <taxon>Eukaryota</taxon>
        <taxon>Viridiplantae</taxon>
        <taxon>Streptophyta</taxon>
        <taxon>Embryophyta</taxon>
        <taxon>Tracheophyta</taxon>
        <taxon>Spermatophyta</taxon>
        <taxon>Magnoliopsida</taxon>
        <taxon>eudicotyledons</taxon>
        <taxon>Gunneridae</taxon>
        <taxon>Pentapetalae</taxon>
        <taxon>rosids</taxon>
        <taxon>fabids</taxon>
        <taxon>Malpighiales</taxon>
        <taxon>Passifloraceae</taxon>
        <taxon>Turnera</taxon>
    </lineage>
</organism>
<protein>
    <recommendedName>
        <fullName evidence="3">Retrotransposon Copia-like N-terminal domain-containing protein</fullName>
    </recommendedName>
</protein>